<feature type="domain" description="OmpA-like" evidence="10">
    <location>
        <begin position="261"/>
        <end position="375"/>
    </location>
</feature>
<evidence type="ECO:0000256" key="1">
    <source>
        <dbReference type="ARBA" id="ARBA00004571"/>
    </source>
</evidence>
<dbReference type="AlphaFoldDB" id="X0ZU09"/>
<dbReference type="GO" id="GO:0046930">
    <property type="term" value="C:pore complex"/>
    <property type="evidence" value="ECO:0007669"/>
    <property type="project" value="UniProtKB-KW"/>
</dbReference>
<evidence type="ECO:0000256" key="9">
    <source>
        <dbReference type="ARBA" id="ARBA00023237"/>
    </source>
</evidence>
<evidence type="ECO:0000256" key="7">
    <source>
        <dbReference type="ARBA" id="ARBA00023114"/>
    </source>
</evidence>
<dbReference type="Pfam" id="PF13505">
    <property type="entry name" value="OMP_b-brl"/>
    <property type="match status" value="1"/>
</dbReference>
<keyword evidence="6" id="KW-0406">Ion transport</keyword>
<dbReference type="GO" id="GO:0009279">
    <property type="term" value="C:cell outer membrane"/>
    <property type="evidence" value="ECO:0007669"/>
    <property type="project" value="UniProtKB-SubCell"/>
</dbReference>
<dbReference type="PROSITE" id="PS51123">
    <property type="entry name" value="OMPA_2"/>
    <property type="match status" value="1"/>
</dbReference>
<dbReference type="InterPro" id="IPR050330">
    <property type="entry name" value="Bact_OuterMem_StrucFunc"/>
</dbReference>
<keyword evidence="8" id="KW-0472">Membrane</keyword>
<evidence type="ECO:0000256" key="6">
    <source>
        <dbReference type="ARBA" id="ARBA00023065"/>
    </source>
</evidence>
<dbReference type="InterPro" id="IPR006665">
    <property type="entry name" value="OmpA-like"/>
</dbReference>
<evidence type="ECO:0000256" key="5">
    <source>
        <dbReference type="ARBA" id="ARBA00022729"/>
    </source>
</evidence>
<evidence type="ECO:0000256" key="3">
    <source>
        <dbReference type="ARBA" id="ARBA00022452"/>
    </source>
</evidence>
<accession>X0ZU09</accession>
<dbReference type="Gene3D" id="3.30.1330.60">
    <property type="entry name" value="OmpA-like domain"/>
    <property type="match status" value="1"/>
</dbReference>
<proteinExistence type="predicted"/>
<dbReference type="CDD" id="cd07185">
    <property type="entry name" value="OmpA_C-like"/>
    <property type="match status" value="1"/>
</dbReference>
<evidence type="ECO:0000256" key="8">
    <source>
        <dbReference type="ARBA" id="ARBA00023136"/>
    </source>
</evidence>
<keyword evidence="9" id="KW-0998">Cell outer membrane</keyword>
<keyword evidence="5" id="KW-0732">Signal</keyword>
<dbReference type="Pfam" id="PF00691">
    <property type="entry name" value="OmpA"/>
    <property type="match status" value="1"/>
</dbReference>
<dbReference type="InterPro" id="IPR036737">
    <property type="entry name" value="OmpA-like_sf"/>
</dbReference>
<evidence type="ECO:0000256" key="4">
    <source>
        <dbReference type="ARBA" id="ARBA00022692"/>
    </source>
</evidence>
<organism evidence="11">
    <name type="scientific">marine sediment metagenome</name>
    <dbReference type="NCBI Taxonomy" id="412755"/>
    <lineage>
        <taxon>unclassified sequences</taxon>
        <taxon>metagenomes</taxon>
        <taxon>ecological metagenomes</taxon>
    </lineage>
</organism>
<comment type="caution">
    <text evidence="11">The sequence shown here is derived from an EMBL/GenBank/DDBJ whole genome shotgun (WGS) entry which is preliminary data.</text>
</comment>
<keyword evidence="7" id="KW-0626">Porin</keyword>
<sequence>MKKTITLLSLILLLSSSNFAQDRFVFTDAWGIGFGFTYPMYISINDAQLKSSEFYGGHISIQRNFSENVSWRLKGAYNHVSAQYDFRNSTQPRVENDMITADLDFLYYFNPCDPIVMFLVAGAGLNFNKPENASDAELDGESNTAAQFNIGAGVDIRLGKFWRLHGEGVYHTLGNSKIDGRRGTSNSFFGGTANDTWVNADIGLLYYFGTGELSKYCQLYTGIAEVDYDKIEDIVKRYQTEPCEIDYNRIEDIVKRHCGKAIVQDKWVLVGVNFDFNKATLRPEAYPILDHAAQVLLSHTDVNIEIQGHTDQIGSDKYNDKLSLQRAETIKKYLIAKGVSAGRLSTVGKGKRELLFNEKDAVSRFYNRRVEFHTK</sequence>
<dbReference type="InterPro" id="IPR006664">
    <property type="entry name" value="OMP_bac"/>
</dbReference>
<dbReference type="GO" id="GO:0015288">
    <property type="term" value="F:porin activity"/>
    <property type="evidence" value="ECO:0007669"/>
    <property type="project" value="UniProtKB-KW"/>
</dbReference>
<comment type="subcellular location">
    <subcellularLocation>
        <location evidence="1">Cell outer membrane</location>
        <topology evidence="1">Multi-pass membrane protein</topology>
    </subcellularLocation>
</comment>
<evidence type="ECO:0000256" key="2">
    <source>
        <dbReference type="ARBA" id="ARBA00022448"/>
    </source>
</evidence>
<keyword evidence="3" id="KW-1134">Transmembrane beta strand</keyword>
<dbReference type="PRINTS" id="PR01021">
    <property type="entry name" value="OMPADOMAIN"/>
</dbReference>
<evidence type="ECO:0000313" key="11">
    <source>
        <dbReference type="EMBL" id="GAG73305.1"/>
    </source>
</evidence>
<name>X0ZU09_9ZZZZ</name>
<evidence type="ECO:0000259" key="10">
    <source>
        <dbReference type="PROSITE" id="PS51123"/>
    </source>
</evidence>
<dbReference type="InterPro" id="IPR011250">
    <property type="entry name" value="OMP/PagP_B-barrel"/>
</dbReference>
<keyword evidence="2" id="KW-0813">Transport</keyword>
<dbReference type="PANTHER" id="PTHR30329">
    <property type="entry name" value="STATOR ELEMENT OF FLAGELLAR MOTOR COMPLEX"/>
    <property type="match status" value="1"/>
</dbReference>
<protein>
    <recommendedName>
        <fullName evidence="10">OmpA-like domain-containing protein</fullName>
    </recommendedName>
</protein>
<dbReference type="InterPro" id="IPR027385">
    <property type="entry name" value="Beta-barrel_OMP"/>
</dbReference>
<dbReference type="SUPFAM" id="SSF56925">
    <property type="entry name" value="OMPA-like"/>
    <property type="match status" value="1"/>
</dbReference>
<reference evidence="11" key="1">
    <citation type="journal article" date="2014" name="Front. Microbiol.">
        <title>High frequency of phylogenetically diverse reductive dehalogenase-homologous genes in deep subseafloor sedimentary metagenomes.</title>
        <authorList>
            <person name="Kawai M."/>
            <person name="Futagami T."/>
            <person name="Toyoda A."/>
            <person name="Takaki Y."/>
            <person name="Nishi S."/>
            <person name="Hori S."/>
            <person name="Arai W."/>
            <person name="Tsubouchi T."/>
            <person name="Morono Y."/>
            <person name="Uchiyama I."/>
            <person name="Ito T."/>
            <person name="Fujiyama A."/>
            <person name="Inagaki F."/>
            <person name="Takami H."/>
        </authorList>
    </citation>
    <scope>NUCLEOTIDE SEQUENCE</scope>
    <source>
        <strain evidence="11">Expedition CK06-06</strain>
    </source>
</reference>
<dbReference type="EMBL" id="BART01001798">
    <property type="protein sequence ID" value="GAG73305.1"/>
    <property type="molecule type" value="Genomic_DNA"/>
</dbReference>
<dbReference type="GO" id="GO:0006811">
    <property type="term" value="P:monoatomic ion transport"/>
    <property type="evidence" value="ECO:0007669"/>
    <property type="project" value="UniProtKB-KW"/>
</dbReference>
<keyword evidence="4" id="KW-0812">Transmembrane</keyword>
<gene>
    <name evidence="11" type="ORF">S01H4_05996</name>
</gene>
<dbReference type="PANTHER" id="PTHR30329:SF21">
    <property type="entry name" value="LIPOPROTEIN YIAD-RELATED"/>
    <property type="match status" value="1"/>
</dbReference>
<dbReference type="Gene3D" id="2.40.160.20">
    <property type="match status" value="1"/>
</dbReference>
<dbReference type="SUPFAM" id="SSF103088">
    <property type="entry name" value="OmpA-like"/>
    <property type="match status" value="1"/>
</dbReference>